<dbReference type="InterPro" id="IPR001375">
    <property type="entry name" value="Peptidase_S9_cat"/>
</dbReference>
<evidence type="ECO:0000259" key="8">
    <source>
        <dbReference type="Pfam" id="PF00326"/>
    </source>
</evidence>
<dbReference type="FunFam" id="3.40.50.1820:FF:000005">
    <property type="entry name" value="Prolyl endopeptidase"/>
    <property type="match status" value="1"/>
</dbReference>
<evidence type="ECO:0000256" key="2">
    <source>
        <dbReference type="ARBA" id="ARBA00005228"/>
    </source>
</evidence>
<dbReference type="Pfam" id="PF00326">
    <property type="entry name" value="Peptidase_S9"/>
    <property type="match status" value="1"/>
</dbReference>
<dbReference type="GO" id="GO:0006508">
    <property type="term" value="P:proteolysis"/>
    <property type="evidence" value="ECO:0007669"/>
    <property type="project" value="UniProtKB-KW"/>
</dbReference>
<dbReference type="GO" id="GO:0004252">
    <property type="term" value="F:serine-type endopeptidase activity"/>
    <property type="evidence" value="ECO:0007669"/>
    <property type="project" value="UniProtKB-EC"/>
</dbReference>
<accession>A0A538SRT0</accession>
<dbReference type="InterPro" id="IPR051167">
    <property type="entry name" value="Prolyl_oligopep/macrocyclase"/>
</dbReference>
<keyword evidence="4" id="KW-0645">Protease</keyword>
<dbReference type="SUPFAM" id="SSF53474">
    <property type="entry name" value="alpha/beta-Hydrolases"/>
    <property type="match status" value="1"/>
</dbReference>
<evidence type="ECO:0000256" key="5">
    <source>
        <dbReference type="ARBA" id="ARBA00022801"/>
    </source>
</evidence>
<feature type="signal peptide" evidence="7">
    <location>
        <begin position="1"/>
        <end position="31"/>
    </location>
</feature>
<proteinExistence type="inferred from homology"/>
<comment type="caution">
    <text evidence="10">The sequence shown here is derived from an EMBL/GenBank/DDBJ whole genome shotgun (WGS) entry which is preliminary data.</text>
</comment>
<evidence type="ECO:0000259" key="9">
    <source>
        <dbReference type="Pfam" id="PF02897"/>
    </source>
</evidence>
<name>A0A538SRT0_UNCEI</name>
<comment type="catalytic activity">
    <reaction evidence="1">
        <text>Hydrolysis of Pro-|-Xaa &gt;&gt; Ala-|-Xaa in oligopeptides.</text>
        <dbReference type="EC" id="3.4.21.26"/>
    </reaction>
</comment>
<reference evidence="10 11" key="1">
    <citation type="journal article" date="2019" name="Nat. Microbiol.">
        <title>Mediterranean grassland soil C-N compound turnover is dependent on rainfall and depth, and is mediated by genomically divergent microorganisms.</title>
        <authorList>
            <person name="Diamond S."/>
            <person name="Andeer P.F."/>
            <person name="Li Z."/>
            <person name="Crits-Christoph A."/>
            <person name="Burstein D."/>
            <person name="Anantharaman K."/>
            <person name="Lane K.R."/>
            <person name="Thomas B.C."/>
            <person name="Pan C."/>
            <person name="Northen T.R."/>
            <person name="Banfield J.F."/>
        </authorList>
    </citation>
    <scope>NUCLEOTIDE SEQUENCE [LARGE SCALE GENOMIC DNA]</scope>
    <source>
        <strain evidence="10">WS_3</strain>
    </source>
</reference>
<dbReference type="EMBL" id="VBOT01000003">
    <property type="protein sequence ID" value="TMQ54102.1"/>
    <property type="molecule type" value="Genomic_DNA"/>
</dbReference>
<dbReference type="PANTHER" id="PTHR42881:SF2">
    <property type="entry name" value="PROLYL ENDOPEPTIDASE"/>
    <property type="match status" value="1"/>
</dbReference>
<dbReference type="Gene3D" id="2.130.10.120">
    <property type="entry name" value="Prolyl oligopeptidase, N-terminal domain"/>
    <property type="match status" value="1"/>
</dbReference>
<dbReference type="GO" id="GO:0070012">
    <property type="term" value="F:oligopeptidase activity"/>
    <property type="evidence" value="ECO:0007669"/>
    <property type="project" value="TreeGrafter"/>
</dbReference>
<feature type="domain" description="Peptidase S9A N-terminal" evidence="9">
    <location>
        <begin position="42"/>
        <end position="438"/>
    </location>
</feature>
<dbReference type="PRINTS" id="PR00862">
    <property type="entry name" value="PROLIGOPTASE"/>
</dbReference>
<organism evidence="10 11">
    <name type="scientific">Eiseniibacteriota bacterium</name>
    <dbReference type="NCBI Taxonomy" id="2212470"/>
    <lineage>
        <taxon>Bacteria</taxon>
        <taxon>Candidatus Eiseniibacteriota</taxon>
    </lineage>
</organism>
<evidence type="ECO:0000313" key="11">
    <source>
        <dbReference type="Proteomes" id="UP000320184"/>
    </source>
</evidence>
<dbReference type="EC" id="3.4.21.26" evidence="3"/>
<dbReference type="GO" id="GO:0005829">
    <property type="term" value="C:cytosol"/>
    <property type="evidence" value="ECO:0007669"/>
    <property type="project" value="TreeGrafter"/>
</dbReference>
<gene>
    <name evidence="10" type="ORF">E6K73_00385</name>
</gene>
<dbReference type="InterPro" id="IPR023302">
    <property type="entry name" value="Pept_S9A_N"/>
</dbReference>
<dbReference type="SUPFAM" id="SSF50993">
    <property type="entry name" value="Peptidase/esterase 'gauge' domain"/>
    <property type="match status" value="1"/>
</dbReference>
<evidence type="ECO:0000256" key="6">
    <source>
        <dbReference type="ARBA" id="ARBA00022825"/>
    </source>
</evidence>
<dbReference type="AlphaFoldDB" id="A0A538SRT0"/>
<dbReference type="Gene3D" id="3.40.50.1820">
    <property type="entry name" value="alpha/beta hydrolase"/>
    <property type="match status" value="1"/>
</dbReference>
<feature type="chain" id="PRO_5022038403" description="prolyl oligopeptidase" evidence="7">
    <location>
        <begin position="32"/>
        <end position="714"/>
    </location>
</feature>
<dbReference type="InterPro" id="IPR029058">
    <property type="entry name" value="AB_hydrolase_fold"/>
</dbReference>
<feature type="domain" description="Peptidase S9 prolyl oligopeptidase catalytic" evidence="8">
    <location>
        <begin position="497"/>
        <end position="710"/>
    </location>
</feature>
<comment type="similarity">
    <text evidence="2">Belongs to the peptidase S9A family.</text>
</comment>
<evidence type="ECO:0000256" key="3">
    <source>
        <dbReference type="ARBA" id="ARBA00011897"/>
    </source>
</evidence>
<dbReference type="InterPro" id="IPR002471">
    <property type="entry name" value="Pept_S9_AS"/>
</dbReference>
<keyword evidence="7" id="KW-0732">Signal</keyword>
<dbReference type="PANTHER" id="PTHR42881">
    <property type="entry name" value="PROLYL ENDOPEPTIDASE"/>
    <property type="match status" value="1"/>
</dbReference>
<dbReference type="InterPro" id="IPR002470">
    <property type="entry name" value="Peptidase_S9A"/>
</dbReference>
<protein>
    <recommendedName>
        <fullName evidence="3">prolyl oligopeptidase</fullName>
        <ecNumber evidence="3">3.4.21.26</ecNumber>
    </recommendedName>
</protein>
<dbReference type="Proteomes" id="UP000320184">
    <property type="component" value="Unassembled WGS sequence"/>
</dbReference>
<sequence length="714" mass="77988">MRSISFPVARALGVFLGLTSLSAAGPSTARAGRPAYPESPVHEVADTLHGHVLIDPYRWLENDTSAAVRQWTDSQNRFTRQYLDNFPGRAALAQRLRKVYELTVTSRPNLEGRTLFYSRRAGDQNQPIVHVRGPGERGPDRVLLDPNTLSSDGTVAVDWMYPSPDGALLAYGTSASGSEKSTLHVRRTDTAKDLPDAIPNTSFASVAWAPDGKSFLYTRHPARGEVPGGEEVFHAQVFEHRLCADPARDSLVYSGEGRPIQETRRVSTSADRRWVFLETSLDWAKNDLYARPAGSRGPFTPIAVGLDGETHADAWGGKLYLLSNVGAPRFHILTLDPVKPDLQSAKELIPEQQGVIESFRNAGGSLAVAVTEKAVSRVLLFELDGTLKKEIPLPALGSVDNLTGEPEAKAVYFSFASFVYPPAVYRYDLERGRLEPIETVSPGIDPADFETRQEWVTSKDGTRVPVFLVHKKGLAMDGNRPTLLTAYGGFNVSEQPSFNPSAIPWLEAGGVYADACLRGGGEFGRDWHEAGRLERKQNVFDDFAAAAEWLVSQGITRPERLAARGGSNGGLLVGAALTQRPELFGAIVCQVPLLDMIRYHRFSIARYWVPEYGSSEDPRQFDFLLAYSPYQNVHAGTRYPATLLTAAESDSRVAPLHARKMTALLQAKTGGDAPILIRIESKAGHGAGKPTAKRVEEAVDVLSFLMMQLGISPG</sequence>
<keyword evidence="6" id="KW-0720">Serine protease</keyword>
<keyword evidence="5" id="KW-0378">Hydrolase</keyword>
<evidence type="ECO:0000256" key="1">
    <source>
        <dbReference type="ARBA" id="ARBA00001070"/>
    </source>
</evidence>
<evidence type="ECO:0000313" key="10">
    <source>
        <dbReference type="EMBL" id="TMQ54102.1"/>
    </source>
</evidence>
<evidence type="ECO:0000256" key="4">
    <source>
        <dbReference type="ARBA" id="ARBA00022670"/>
    </source>
</evidence>
<dbReference type="PROSITE" id="PS00708">
    <property type="entry name" value="PRO_ENDOPEP_SER"/>
    <property type="match status" value="1"/>
</dbReference>
<evidence type="ECO:0000256" key="7">
    <source>
        <dbReference type="SAM" id="SignalP"/>
    </source>
</evidence>
<dbReference type="Pfam" id="PF02897">
    <property type="entry name" value="Peptidase_S9_N"/>
    <property type="match status" value="1"/>
</dbReference>